<sequence length="162" mass="19292">MMLEIDSKYWDFYSLNKYKEFEIPYKLKSKIMPLSNRLPISYPLIGHINVMMFFPKVSFENKFIKPMIIDKEDGKVLMIDIKGSFHSLIEKSNFIHNELIFDKSRVVVITSPNYSEGYPIAIVNSHMKEIFHGDMMGMDKRIYFYHMKVLLENLKTFKINFL</sequence>
<gene>
    <name evidence="1" type="ORF">PICMEDRAFT_75628</name>
</gene>
<protein>
    <submittedName>
        <fullName evidence="1">Uncharacterized protein</fullName>
    </submittedName>
</protein>
<dbReference type="AlphaFoldDB" id="A0A1E3NS86"/>
<name>A0A1E3NS86_9ASCO</name>
<proteinExistence type="predicted"/>
<evidence type="ECO:0000313" key="2">
    <source>
        <dbReference type="Proteomes" id="UP000094455"/>
    </source>
</evidence>
<organism evidence="1 2">
    <name type="scientific">Pichia membranifaciens NRRL Y-2026</name>
    <dbReference type="NCBI Taxonomy" id="763406"/>
    <lineage>
        <taxon>Eukaryota</taxon>
        <taxon>Fungi</taxon>
        <taxon>Dikarya</taxon>
        <taxon>Ascomycota</taxon>
        <taxon>Saccharomycotina</taxon>
        <taxon>Pichiomycetes</taxon>
        <taxon>Pichiales</taxon>
        <taxon>Pichiaceae</taxon>
        <taxon>Pichia</taxon>
    </lineage>
</organism>
<dbReference type="OrthoDB" id="29596at2759"/>
<dbReference type="EMBL" id="KV454001">
    <property type="protein sequence ID" value="ODQ49017.1"/>
    <property type="molecule type" value="Genomic_DNA"/>
</dbReference>
<dbReference type="GeneID" id="30181626"/>
<keyword evidence="2" id="KW-1185">Reference proteome</keyword>
<dbReference type="RefSeq" id="XP_019020130.1">
    <property type="nucleotide sequence ID" value="XM_019164939.1"/>
</dbReference>
<dbReference type="Proteomes" id="UP000094455">
    <property type="component" value="Unassembled WGS sequence"/>
</dbReference>
<evidence type="ECO:0000313" key="1">
    <source>
        <dbReference type="EMBL" id="ODQ49017.1"/>
    </source>
</evidence>
<accession>A0A1E3NS86</accession>
<reference evidence="1 2" key="1">
    <citation type="journal article" date="2016" name="Proc. Natl. Acad. Sci. U.S.A.">
        <title>Comparative genomics of biotechnologically important yeasts.</title>
        <authorList>
            <person name="Riley R."/>
            <person name="Haridas S."/>
            <person name="Wolfe K.H."/>
            <person name="Lopes M.R."/>
            <person name="Hittinger C.T."/>
            <person name="Goeker M."/>
            <person name="Salamov A.A."/>
            <person name="Wisecaver J.H."/>
            <person name="Long T.M."/>
            <person name="Calvey C.H."/>
            <person name="Aerts A.L."/>
            <person name="Barry K.W."/>
            <person name="Choi C."/>
            <person name="Clum A."/>
            <person name="Coughlan A.Y."/>
            <person name="Deshpande S."/>
            <person name="Douglass A.P."/>
            <person name="Hanson S.J."/>
            <person name="Klenk H.-P."/>
            <person name="LaButti K.M."/>
            <person name="Lapidus A."/>
            <person name="Lindquist E.A."/>
            <person name="Lipzen A.M."/>
            <person name="Meier-Kolthoff J.P."/>
            <person name="Ohm R.A."/>
            <person name="Otillar R.P."/>
            <person name="Pangilinan J.L."/>
            <person name="Peng Y."/>
            <person name="Rokas A."/>
            <person name="Rosa C.A."/>
            <person name="Scheuner C."/>
            <person name="Sibirny A.A."/>
            <person name="Slot J.C."/>
            <person name="Stielow J.B."/>
            <person name="Sun H."/>
            <person name="Kurtzman C.P."/>
            <person name="Blackwell M."/>
            <person name="Grigoriev I.V."/>
            <person name="Jeffries T.W."/>
        </authorList>
    </citation>
    <scope>NUCLEOTIDE SEQUENCE [LARGE SCALE GENOMIC DNA]</scope>
    <source>
        <strain evidence="1 2">NRRL Y-2026</strain>
    </source>
</reference>